<protein>
    <submittedName>
        <fullName evidence="7">GntR family transcriptional regulator</fullName>
    </submittedName>
</protein>
<dbReference type="InterPro" id="IPR036388">
    <property type="entry name" value="WH-like_DNA-bd_sf"/>
</dbReference>
<feature type="domain" description="HTH gntR-type" evidence="6">
    <location>
        <begin position="33"/>
        <end position="101"/>
    </location>
</feature>
<dbReference type="InterPro" id="IPR036390">
    <property type="entry name" value="WH_DNA-bd_sf"/>
</dbReference>
<evidence type="ECO:0000313" key="7">
    <source>
        <dbReference type="EMBL" id="GHO52676.1"/>
    </source>
</evidence>
<gene>
    <name evidence="7" type="ORF">KSB_11510</name>
</gene>
<keyword evidence="3" id="KW-0805">Transcription regulation</keyword>
<evidence type="ECO:0000256" key="3">
    <source>
        <dbReference type="ARBA" id="ARBA00023015"/>
    </source>
</evidence>
<comment type="caution">
    <text evidence="7">The sequence shown here is derived from an EMBL/GenBank/DDBJ whole genome shotgun (WGS) entry which is preliminary data.</text>
</comment>
<dbReference type="InterPro" id="IPR015422">
    <property type="entry name" value="PyrdxlP-dep_Trfase_small"/>
</dbReference>
<proteinExistence type="inferred from homology"/>
<dbReference type="Gene3D" id="3.40.640.10">
    <property type="entry name" value="Type I PLP-dependent aspartate aminotransferase-like (Major domain)"/>
    <property type="match status" value="1"/>
</dbReference>
<evidence type="ECO:0000256" key="4">
    <source>
        <dbReference type="ARBA" id="ARBA00023125"/>
    </source>
</evidence>
<accession>A0ABQ3UIW6</accession>
<dbReference type="Proteomes" id="UP000654345">
    <property type="component" value="Unassembled WGS sequence"/>
</dbReference>
<dbReference type="PANTHER" id="PTHR46577:SF2">
    <property type="entry name" value="TRANSCRIPTIONAL REGULATORY PROTEIN"/>
    <property type="match status" value="1"/>
</dbReference>
<evidence type="ECO:0000256" key="5">
    <source>
        <dbReference type="ARBA" id="ARBA00023163"/>
    </source>
</evidence>
<keyword evidence="4" id="KW-0238">DNA-binding</keyword>
<evidence type="ECO:0000259" key="6">
    <source>
        <dbReference type="PROSITE" id="PS50949"/>
    </source>
</evidence>
<dbReference type="PANTHER" id="PTHR46577">
    <property type="entry name" value="HTH-TYPE TRANSCRIPTIONAL REGULATORY PROTEIN GABR"/>
    <property type="match status" value="1"/>
</dbReference>
<keyword evidence="2" id="KW-0663">Pyridoxal phosphate</keyword>
<dbReference type="InterPro" id="IPR015421">
    <property type="entry name" value="PyrdxlP-dep_Trfase_major"/>
</dbReference>
<keyword evidence="8" id="KW-1185">Reference proteome</keyword>
<dbReference type="PROSITE" id="PS50949">
    <property type="entry name" value="HTH_GNTR"/>
    <property type="match status" value="1"/>
</dbReference>
<evidence type="ECO:0000256" key="1">
    <source>
        <dbReference type="ARBA" id="ARBA00005384"/>
    </source>
</evidence>
<dbReference type="SMART" id="SM00345">
    <property type="entry name" value="HTH_GNTR"/>
    <property type="match status" value="1"/>
</dbReference>
<dbReference type="CDD" id="cd00609">
    <property type="entry name" value="AAT_like"/>
    <property type="match status" value="1"/>
</dbReference>
<dbReference type="Pfam" id="PF00155">
    <property type="entry name" value="Aminotran_1_2"/>
    <property type="match status" value="1"/>
</dbReference>
<dbReference type="InterPro" id="IPR015424">
    <property type="entry name" value="PyrdxlP-dep_Trfase"/>
</dbReference>
<dbReference type="Gene3D" id="1.10.10.10">
    <property type="entry name" value="Winged helix-like DNA-binding domain superfamily/Winged helix DNA-binding domain"/>
    <property type="match status" value="1"/>
</dbReference>
<keyword evidence="5" id="KW-0804">Transcription</keyword>
<dbReference type="CDD" id="cd07377">
    <property type="entry name" value="WHTH_GntR"/>
    <property type="match status" value="1"/>
</dbReference>
<comment type="similarity">
    <text evidence="1">In the C-terminal section; belongs to the class-I pyridoxal-phosphate-dependent aminotransferase family.</text>
</comment>
<dbReference type="Gene3D" id="3.90.1150.10">
    <property type="entry name" value="Aspartate Aminotransferase, domain 1"/>
    <property type="match status" value="1"/>
</dbReference>
<evidence type="ECO:0000256" key="2">
    <source>
        <dbReference type="ARBA" id="ARBA00022898"/>
    </source>
</evidence>
<dbReference type="SUPFAM" id="SSF53383">
    <property type="entry name" value="PLP-dependent transferases"/>
    <property type="match status" value="1"/>
</dbReference>
<dbReference type="InterPro" id="IPR000524">
    <property type="entry name" value="Tscrpt_reg_HTH_GntR"/>
</dbReference>
<dbReference type="PRINTS" id="PR00035">
    <property type="entry name" value="HTHGNTR"/>
</dbReference>
<dbReference type="EMBL" id="BNJG01000001">
    <property type="protein sequence ID" value="GHO52676.1"/>
    <property type="molecule type" value="Genomic_DNA"/>
</dbReference>
<dbReference type="InterPro" id="IPR004839">
    <property type="entry name" value="Aminotransferase_I/II_large"/>
</dbReference>
<evidence type="ECO:0000313" key="8">
    <source>
        <dbReference type="Proteomes" id="UP000654345"/>
    </source>
</evidence>
<dbReference type="SUPFAM" id="SSF46785">
    <property type="entry name" value="Winged helix' DNA-binding domain"/>
    <property type="match status" value="1"/>
</dbReference>
<dbReference type="InterPro" id="IPR051446">
    <property type="entry name" value="HTH_trans_reg/aminotransferase"/>
</dbReference>
<reference evidence="7 8" key="1">
    <citation type="journal article" date="2021" name="Int. J. Syst. Evol. Microbiol.">
        <title>Reticulibacter mediterranei gen. nov., sp. nov., within the new family Reticulibacteraceae fam. nov., and Ktedonospora formicarum gen. nov., sp. nov., Ktedonobacter robiniae sp. nov., Dictyobacter formicarum sp. nov. and Dictyobacter arantiisoli sp. nov., belonging to the class Ktedonobacteria.</title>
        <authorList>
            <person name="Yabe S."/>
            <person name="Zheng Y."/>
            <person name="Wang C.M."/>
            <person name="Sakai Y."/>
            <person name="Abe K."/>
            <person name="Yokota A."/>
            <person name="Donadio S."/>
            <person name="Cavaletti L."/>
            <person name="Monciardini P."/>
        </authorList>
    </citation>
    <scope>NUCLEOTIDE SEQUENCE [LARGE SCALE GENOMIC DNA]</scope>
    <source>
        <strain evidence="7 8">SOSP1-30</strain>
    </source>
</reference>
<name>A0ABQ3UIW6_9CHLR</name>
<sequence length="533" mass="60329">MVHKFEQPQEHSPLPLFTASVSVMIQLERSNGVPLYRQIYERLRNAILGGELPEGTRLPTERALARELHVNRTTVMNAYNELASEGLIEGHVGRGTLVKRTYLARELDDEPFEQHMPSWLFSLSAEEELALGHDARLMSEITSLGDQQEVISLAAATPAEGLLPAELLREIVQDDLLTARQNALGYCPVEGLQSLRRGIAERMRKHGVPVDFQHILVLSGSTQGIGLVGRFLLHPGDEVVVEVPTYLGAIQTFRALGARVIGVPIDNEGMRLDLLEAILARRSPRLIYTLPTFQNPTGVIMSPARRRRLLTLARRYQVPILEDDPYGEIYFEGEAPQPLKALDTRGDVLYLSTYSKLLAPGLRVAWLAAPEPLIERLSLHKQIFDLNTTALGQWLVSEILQRQMLDPHLARVRQQYQRQRDVMFQAIQEHWPTGTRVTLPRGGFHLWCRLPGDMRARTLLREAAQEGVAFVLGEPFHIDGGGRQYIRLSYAVSDEVQIREGIRRIGLAMRRIQSRRSPRDEQEELHIERMPMV</sequence>
<dbReference type="Pfam" id="PF00392">
    <property type="entry name" value="GntR"/>
    <property type="match status" value="1"/>
</dbReference>
<organism evidence="7 8">
    <name type="scientific">Ktedonobacter robiniae</name>
    <dbReference type="NCBI Taxonomy" id="2778365"/>
    <lineage>
        <taxon>Bacteria</taxon>
        <taxon>Bacillati</taxon>
        <taxon>Chloroflexota</taxon>
        <taxon>Ktedonobacteria</taxon>
        <taxon>Ktedonobacterales</taxon>
        <taxon>Ktedonobacteraceae</taxon>
        <taxon>Ktedonobacter</taxon>
    </lineage>
</organism>
<dbReference type="RefSeq" id="WP_201369553.1">
    <property type="nucleotide sequence ID" value="NZ_BNJG01000001.1"/>
</dbReference>